<keyword evidence="7" id="KW-1185">Reference proteome</keyword>
<keyword evidence="3" id="KW-0378">Hydrolase</keyword>
<reference evidence="6 7" key="1">
    <citation type="submission" date="2019-07" db="EMBL/GenBank/DDBJ databases">
        <title>Whole genome shotgun sequence of Acetobacter nitrogenifigens NBRC 105050.</title>
        <authorList>
            <person name="Hosoyama A."/>
            <person name="Uohara A."/>
            <person name="Ohji S."/>
            <person name="Ichikawa N."/>
        </authorList>
    </citation>
    <scope>NUCLEOTIDE SEQUENCE [LARGE SCALE GENOMIC DNA]</scope>
    <source>
        <strain evidence="6 7">NBRC 105050</strain>
    </source>
</reference>
<dbReference type="Proteomes" id="UP000321635">
    <property type="component" value="Unassembled WGS sequence"/>
</dbReference>
<dbReference type="EMBL" id="BJYF01000006">
    <property type="protein sequence ID" value="GEN59253.1"/>
    <property type="molecule type" value="Genomic_DNA"/>
</dbReference>
<dbReference type="GO" id="GO:0046872">
    <property type="term" value="F:metal ion binding"/>
    <property type="evidence" value="ECO:0007669"/>
    <property type="project" value="UniProtKB-KW"/>
</dbReference>
<evidence type="ECO:0000256" key="2">
    <source>
        <dbReference type="ARBA" id="ARBA00022723"/>
    </source>
</evidence>
<comment type="cofactor">
    <cofactor evidence="1">
        <name>Zn(2+)</name>
        <dbReference type="ChEBI" id="CHEBI:29105"/>
    </cofactor>
</comment>
<dbReference type="PANTHER" id="PTHR46233">
    <property type="entry name" value="HYDROXYACYLGLUTATHIONE HYDROLASE GLOC"/>
    <property type="match status" value="1"/>
</dbReference>
<dbReference type="Gene3D" id="3.60.15.10">
    <property type="entry name" value="Ribonuclease Z/Hydroxyacylglutathione hydrolase-like"/>
    <property type="match status" value="1"/>
</dbReference>
<dbReference type="RefSeq" id="WP_026398042.1">
    <property type="nucleotide sequence ID" value="NZ_AUBI01000006.1"/>
</dbReference>
<gene>
    <name evidence="6" type="ORF">ANI02nite_11370</name>
</gene>
<dbReference type="OrthoDB" id="9802991at2"/>
<dbReference type="InterPro" id="IPR036866">
    <property type="entry name" value="RibonucZ/Hydroxyglut_hydro"/>
</dbReference>
<dbReference type="GO" id="GO:0016787">
    <property type="term" value="F:hydrolase activity"/>
    <property type="evidence" value="ECO:0007669"/>
    <property type="project" value="UniProtKB-KW"/>
</dbReference>
<dbReference type="InterPro" id="IPR001279">
    <property type="entry name" value="Metallo-B-lactamas"/>
</dbReference>
<dbReference type="SMART" id="SM00849">
    <property type="entry name" value="Lactamase_B"/>
    <property type="match status" value="1"/>
</dbReference>
<evidence type="ECO:0000259" key="5">
    <source>
        <dbReference type="SMART" id="SM00849"/>
    </source>
</evidence>
<evidence type="ECO:0000313" key="7">
    <source>
        <dbReference type="Proteomes" id="UP000321635"/>
    </source>
</evidence>
<dbReference type="InterPro" id="IPR051453">
    <property type="entry name" value="MBL_Glyoxalase_II"/>
</dbReference>
<dbReference type="STRING" id="1120919.GCA_000429165_02139"/>
<sequence>MSDPKRRLDVEVIPVTPLRQNCSLVWNGETRRALVIDPGGDEDVILERVAAHDLTVEAILLTHGHLDHAGGAQALRDALTKRQGAPVPVIGPDKRDEFLLSSIEENAARFGLSGMISVAPDRYTQDGDVLPLLGRTYEVLHVPGHTPGHVVFFEPQDRVLFAGDTLFRGTIGRTDFPYGDGPTLVQGVRTKILPLGDDVLVLPGHGAPTTVRAERAENPFLQ</sequence>
<evidence type="ECO:0000256" key="4">
    <source>
        <dbReference type="ARBA" id="ARBA00022833"/>
    </source>
</evidence>
<feature type="domain" description="Metallo-beta-lactamase" evidence="5">
    <location>
        <begin position="19"/>
        <end position="205"/>
    </location>
</feature>
<keyword evidence="4" id="KW-0862">Zinc</keyword>
<dbReference type="AlphaFoldDB" id="A0A511X8H9"/>
<evidence type="ECO:0000256" key="3">
    <source>
        <dbReference type="ARBA" id="ARBA00022801"/>
    </source>
</evidence>
<keyword evidence="2" id="KW-0479">Metal-binding</keyword>
<protein>
    <recommendedName>
        <fullName evidence="5">Metallo-beta-lactamase domain-containing protein</fullName>
    </recommendedName>
</protein>
<organism evidence="6 7">
    <name type="scientific">Acetobacter nitrogenifigens DSM 23921 = NBRC 105050</name>
    <dbReference type="NCBI Taxonomy" id="1120919"/>
    <lineage>
        <taxon>Bacteria</taxon>
        <taxon>Pseudomonadati</taxon>
        <taxon>Pseudomonadota</taxon>
        <taxon>Alphaproteobacteria</taxon>
        <taxon>Acetobacterales</taxon>
        <taxon>Acetobacteraceae</taxon>
        <taxon>Acetobacter</taxon>
    </lineage>
</organism>
<dbReference type="SUPFAM" id="SSF56281">
    <property type="entry name" value="Metallo-hydrolase/oxidoreductase"/>
    <property type="match status" value="1"/>
</dbReference>
<evidence type="ECO:0000256" key="1">
    <source>
        <dbReference type="ARBA" id="ARBA00001947"/>
    </source>
</evidence>
<dbReference type="PANTHER" id="PTHR46233:SF3">
    <property type="entry name" value="HYDROXYACYLGLUTATHIONE HYDROLASE GLOC"/>
    <property type="match status" value="1"/>
</dbReference>
<proteinExistence type="predicted"/>
<name>A0A511X8H9_9PROT</name>
<accession>A0A511X8H9</accession>
<comment type="caution">
    <text evidence="6">The sequence shown here is derived from an EMBL/GenBank/DDBJ whole genome shotgun (WGS) entry which is preliminary data.</text>
</comment>
<dbReference type="Pfam" id="PF00753">
    <property type="entry name" value="Lactamase_B"/>
    <property type="match status" value="1"/>
</dbReference>
<evidence type="ECO:0000313" key="6">
    <source>
        <dbReference type="EMBL" id="GEN59253.1"/>
    </source>
</evidence>